<accession>A0A921MQ77</accession>
<organism evidence="1 2">
    <name type="scientific">Barnesiella viscericola</name>
    <dbReference type="NCBI Taxonomy" id="397865"/>
    <lineage>
        <taxon>Bacteria</taxon>
        <taxon>Pseudomonadati</taxon>
        <taxon>Bacteroidota</taxon>
        <taxon>Bacteroidia</taxon>
        <taxon>Bacteroidales</taxon>
        <taxon>Barnesiellaceae</taxon>
        <taxon>Barnesiella</taxon>
    </lineage>
</organism>
<dbReference type="AlphaFoldDB" id="A0A921MQ77"/>
<dbReference type="EMBL" id="DYUD01000012">
    <property type="protein sequence ID" value="HJG88515.1"/>
    <property type="molecule type" value="Genomic_DNA"/>
</dbReference>
<name>A0A921MQ77_9BACT</name>
<evidence type="ECO:0000313" key="2">
    <source>
        <dbReference type="Proteomes" id="UP000757103"/>
    </source>
</evidence>
<evidence type="ECO:0000313" key="1">
    <source>
        <dbReference type="EMBL" id="HJG88515.1"/>
    </source>
</evidence>
<keyword evidence="1" id="KW-0675">Receptor</keyword>
<reference evidence="1" key="1">
    <citation type="journal article" date="2021" name="PeerJ">
        <title>Extensive microbial diversity within the chicken gut microbiome revealed by metagenomics and culture.</title>
        <authorList>
            <person name="Gilroy R."/>
            <person name="Ravi A."/>
            <person name="Getino M."/>
            <person name="Pursley I."/>
            <person name="Horton D.L."/>
            <person name="Alikhan N.F."/>
            <person name="Baker D."/>
            <person name="Gharbi K."/>
            <person name="Hall N."/>
            <person name="Watson M."/>
            <person name="Adriaenssens E.M."/>
            <person name="Foster-Nyarko E."/>
            <person name="Jarju S."/>
            <person name="Secka A."/>
            <person name="Antonio M."/>
            <person name="Oren A."/>
            <person name="Chaudhuri R.R."/>
            <person name="La Ragione R."/>
            <person name="Hildebrand F."/>
            <person name="Pallen M.J."/>
        </authorList>
    </citation>
    <scope>NUCLEOTIDE SEQUENCE</scope>
    <source>
        <strain evidence="1">CHK121-7720</strain>
    </source>
</reference>
<sequence length="118" mass="13679">LMGGAPYTPYDEYVSSLIPAWNATARPYYDYSRYNSGRLKTFYEIDLRVDKSFYFKGVMLGFYIDLQNVLNFKYDNQPLLISTGETYVDEAGTERYRMKYIAQQSGVILPTLGITVEF</sequence>
<dbReference type="Proteomes" id="UP000757103">
    <property type="component" value="Unassembled WGS sequence"/>
</dbReference>
<proteinExistence type="predicted"/>
<protein>
    <submittedName>
        <fullName evidence="1">TonB-dependent receptor</fullName>
    </submittedName>
</protein>
<gene>
    <name evidence="1" type="ORF">K8U91_03425</name>
</gene>
<feature type="non-terminal residue" evidence="1">
    <location>
        <position position="1"/>
    </location>
</feature>
<comment type="caution">
    <text evidence="1">The sequence shown here is derived from an EMBL/GenBank/DDBJ whole genome shotgun (WGS) entry which is preliminary data.</text>
</comment>
<reference evidence="1" key="2">
    <citation type="submission" date="2021-09" db="EMBL/GenBank/DDBJ databases">
        <authorList>
            <person name="Gilroy R."/>
        </authorList>
    </citation>
    <scope>NUCLEOTIDE SEQUENCE</scope>
    <source>
        <strain evidence="1">CHK121-7720</strain>
    </source>
</reference>